<protein>
    <recommendedName>
        <fullName evidence="3">Polymerase nucleotidyl transferase domain-containing protein</fullName>
    </recommendedName>
</protein>
<keyword evidence="2" id="KW-1185">Reference proteome</keyword>
<proteinExistence type="predicted"/>
<accession>A0A1P9X3E0</accession>
<dbReference type="InterPro" id="IPR053860">
    <property type="entry name" value="DUF6932"/>
</dbReference>
<reference evidence="1 2" key="1">
    <citation type="submission" date="2016-01" db="EMBL/GenBank/DDBJ databases">
        <authorList>
            <person name="Oliw E.H."/>
        </authorList>
    </citation>
    <scope>NUCLEOTIDE SEQUENCE [LARGE SCALE GENOMIC DNA]</scope>
    <source>
        <strain evidence="1 2">DY10</strain>
    </source>
</reference>
<dbReference type="EMBL" id="CP014263">
    <property type="protein sequence ID" value="AQG82133.1"/>
    <property type="molecule type" value="Genomic_DNA"/>
</dbReference>
<dbReference type="Proteomes" id="UP000187941">
    <property type="component" value="Chromosome"/>
</dbReference>
<dbReference type="KEGG" id="smon:AWR27_24250"/>
<evidence type="ECO:0008006" key="3">
    <source>
        <dbReference type="Google" id="ProtNLM"/>
    </source>
</evidence>
<dbReference type="STRING" id="1178516.AWR27_24250"/>
<gene>
    <name evidence="1" type="ORF">AWR27_24250</name>
</gene>
<sequence>MERVFVTEFANSTTRQALFEQYRAYTDRLLTLLPGGFTQWIDGSFVSRKRDPNDIDVLTFVDADLYSQHEREIDELKQAYRMQRPMLVDAYFVRVYPVGHRLRFDFESNRVEWLFDWTRTVGRKPRHKGLIELDF</sequence>
<dbReference type="Pfam" id="PF22014">
    <property type="entry name" value="DUF6932"/>
    <property type="match status" value="1"/>
</dbReference>
<evidence type="ECO:0000313" key="1">
    <source>
        <dbReference type="EMBL" id="AQG82133.1"/>
    </source>
</evidence>
<evidence type="ECO:0000313" key="2">
    <source>
        <dbReference type="Proteomes" id="UP000187941"/>
    </source>
</evidence>
<name>A0A1P9X3E0_9BACT</name>
<organism evidence="1 2">
    <name type="scientific">Spirosoma montaniterrae</name>
    <dbReference type="NCBI Taxonomy" id="1178516"/>
    <lineage>
        <taxon>Bacteria</taxon>
        <taxon>Pseudomonadati</taxon>
        <taxon>Bacteroidota</taxon>
        <taxon>Cytophagia</taxon>
        <taxon>Cytophagales</taxon>
        <taxon>Cytophagaceae</taxon>
        <taxon>Spirosoma</taxon>
    </lineage>
</organism>
<dbReference type="AlphaFoldDB" id="A0A1P9X3E0"/>